<reference evidence="1 3" key="3">
    <citation type="journal article" date="2015" name="BMC Genomics">
        <title>The completed genome sequence of the pathogenic ascomycete fungus Fusarium graminearum.</title>
        <authorList>
            <person name="King R."/>
            <person name="Urban M."/>
            <person name="Hammond-Kosack M.C."/>
            <person name="Hassani-Pak K."/>
            <person name="Hammond-Kosack K.E."/>
        </authorList>
    </citation>
    <scope>NUCLEOTIDE SEQUENCE [LARGE SCALE GENOMIC DNA]</scope>
    <source>
        <strain evidence="3">ATCC MYA-4620 / CBS 123657 / FGSC 9075 / NRRL 31084 / PH-1</strain>
        <strain evidence="1">PH-1</strain>
    </source>
</reference>
<dbReference type="InParanoid" id="A0A098DLU7"/>
<name>A0A098DLU7_GIBZE</name>
<reference evidence="2" key="4">
    <citation type="submission" date="2017-01" db="UniProtKB">
        <authorList>
            <consortium name="EnsemblFungi"/>
        </authorList>
    </citation>
    <scope>IDENTIFICATION</scope>
    <source>
        <strain evidence="2">PH-1 / ATCC MYA-4620 / FGSC 9075 / NRRL 31084</strain>
    </source>
</reference>
<dbReference type="EMBL" id="HG970333">
    <property type="protein sequence ID" value="CEF79407.1"/>
    <property type="molecule type" value="Genomic_DNA"/>
</dbReference>
<protein>
    <submittedName>
        <fullName evidence="1">Chromosome 2, complete genome</fullName>
    </submittedName>
</protein>
<dbReference type="Proteomes" id="UP000070720">
    <property type="component" value="Chromosome 2"/>
</dbReference>
<evidence type="ECO:0000313" key="2">
    <source>
        <dbReference type="EnsemblFungi" id="CEF79407"/>
    </source>
</evidence>
<proteinExistence type="predicted"/>
<gene>
    <name evidence="1" type="ORF">FGRAMPH1_01T15213</name>
</gene>
<keyword evidence="3" id="KW-1185">Reference proteome</keyword>
<accession>A0A098DLU7</accession>
<accession>A0A0E0S7D2</accession>
<dbReference type="AlphaFoldDB" id="A0A098DLU7"/>
<reference evidence="2 3" key="2">
    <citation type="journal article" date="2010" name="Nature">
        <title>Comparative genomics reveals mobile pathogenicity chromosomes in Fusarium.</title>
        <authorList>
            <person name="Ma L.J."/>
            <person name="van der Does H.C."/>
            <person name="Borkovich K.A."/>
            <person name="Coleman J.J."/>
            <person name="Daboussi M.J."/>
            <person name="Di Pietro A."/>
            <person name="Dufresne M."/>
            <person name="Freitag M."/>
            <person name="Grabherr M."/>
            <person name="Henrissat B."/>
            <person name="Houterman P.M."/>
            <person name="Kang S."/>
            <person name="Shim W.B."/>
            <person name="Woloshuk C."/>
            <person name="Xie X."/>
            <person name="Xu J.R."/>
            <person name="Antoniw J."/>
            <person name="Baker S.E."/>
            <person name="Bluhm B.H."/>
            <person name="Breakspear A."/>
            <person name="Brown D.W."/>
            <person name="Butchko R.A."/>
            <person name="Chapman S."/>
            <person name="Coulson R."/>
            <person name="Coutinho P.M."/>
            <person name="Danchin E.G."/>
            <person name="Diener A."/>
            <person name="Gale L.R."/>
            <person name="Gardiner D.M."/>
            <person name="Goff S."/>
            <person name="Hammond-Kosack K.E."/>
            <person name="Hilburn K."/>
            <person name="Hua-Van A."/>
            <person name="Jonkers W."/>
            <person name="Kazan K."/>
            <person name="Kodira C.D."/>
            <person name="Koehrsen M."/>
            <person name="Kumar L."/>
            <person name="Lee Y.H."/>
            <person name="Li L."/>
            <person name="Manners J.M."/>
            <person name="Miranda-Saavedra D."/>
            <person name="Mukherjee M."/>
            <person name="Park G."/>
            <person name="Park J."/>
            <person name="Park S.Y."/>
            <person name="Proctor R.H."/>
            <person name="Regev A."/>
            <person name="Ruiz-Roldan M.C."/>
            <person name="Sain D."/>
            <person name="Sakthikumar S."/>
            <person name="Sykes S."/>
            <person name="Schwartz D.C."/>
            <person name="Turgeon B.G."/>
            <person name="Wapinski I."/>
            <person name="Yoder O."/>
            <person name="Young S."/>
            <person name="Zeng Q."/>
            <person name="Zhou S."/>
            <person name="Galagan J."/>
            <person name="Cuomo C.A."/>
            <person name="Kistler H.C."/>
            <person name="Rep M."/>
        </authorList>
    </citation>
    <scope>GENOME REANNOTATION</scope>
    <source>
        <strain evidence="3">ATCC MYA-4620 / CBS 123657 / FGSC 9075 / NRRL 31084 / PH-1</strain>
        <strain evidence="2">PH-1 / ATCC MYA-4620 / FGSC 9075 / NRRL 31084</strain>
    </source>
</reference>
<organism evidence="1 3">
    <name type="scientific">Gibberella zeae (strain ATCC MYA-4620 / CBS 123657 / FGSC 9075 / NRRL 31084 / PH-1)</name>
    <name type="common">Wheat head blight fungus</name>
    <name type="synonym">Fusarium graminearum</name>
    <dbReference type="NCBI Taxonomy" id="229533"/>
    <lineage>
        <taxon>Eukaryota</taxon>
        <taxon>Fungi</taxon>
        <taxon>Dikarya</taxon>
        <taxon>Ascomycota</taxon>
        <taxon>Pezizomycotina</taxon>
        <taxon>Sordariomycetes</taxon>
        <taxon>Hypocreomycetidae</taxon>
        <taxon>Hypocreales</taxon>
        <taxon>Nectriaceae</taxon>
        <taxon>Fusarium</taxon>
    </lineage>
</organism>
<dbReference type="EnsemblFungi" id="CEF79407">
    <property type="protein sequence ID" value="CEF79407"/>
    <property type="gene ID" value="FGRRES_15243"/>
</dbReference>
<evidence type="ECO:0000313" key="1">
    <source>
        <dbReference type="EMBL" id="CEF79407.1"/>
    </source>
</evidence>
<dbReference type="VEuPathDB" id="FungiDB:FGRAMPH1_01G15213"/>
<evidence type="ECO:0000313" key="3">
    <source>
        <dbReference type="Proteomes" id="UP000070720"/>
    </source>
</evidence>
<sequence>MSLRATTLCYHWYIRMEQAVSVDLFELDLDLDLTGSPSQGMRSKGRLYHAAPV</sequence>
<reference evidence="2 3" key="1">
    <citation type="journal article" date="2007" name="Science">
        <title>The Fusarium graminearum genome reveals a link between localized polymorphism and pathogen specialization.</title>
        <authorList>
            <person name="Cuomo C.A."/>
            <person name="Gueldener U."/>
            <person name="Xu J.-R."/>
            <person name="Trail F."/>
            <person name="Turgeon B.G."/>
            <person name="Di Pietro A."/>
            <person name="Walton J.D."/>
            <person name="Ma L.-J."/>
            <person name="Baker S.E."/>
            <person name="Rep M."/>
            <person name="Adam G."/>
            <person name="Antoniw J."/>
            <person name="Baldwin T."/>
            <person name="Calvo S.E."/>
            <person name="Chang Y.-L."/>
            <person name="DeCaprio D."/>
            <person name="Gale L.R."/>
            <person name="Gnerre S."/>
            <person name="Goswami R.S."/>
            <person name="Hammond-Kosack K."/>
            <person name="Harris L.J."/>
            <person name="Hilburn K."/>
            <person name="Kennell J.C."/>
            <person name="Kroken S."/>
            <person name="Magnuson J.K."/>
            <person name="Mannhaupt G."/>
            <person name="Mauceli E.W."/>
            <person name="Mewes H.-W."/>
            <person name="Mitterbauer R."/>
            <person name="Muehlbauer G."/>
            <person name="Muensterkoetter M."/>
            <person name="Nelson D."/>
            <person name="O'Donnell K."/>
            <person name="Ouellet T."/>
            <person name="Qi W."/>
            <person name="Quesneville H."/>
            <person name="Roncero M.I.G."/>
            <person name="Seong K.-Y."/>
            <person name="Tetko I.V."/>
            <person name="Urban M."/>
            <person name="Waalwijk C."/>
            <person name="Ward T.J."/>
            <person name="Yao J."/>
            <person name="Birren B.W."/>
            <person name="Kistler H.C."/>
        </authorList>
    </citation>
    <scope>NUCLEOTIDE SEQUENCE [LARGE SCALE GENOMIC DNA]</scope>
    <source>
        <strain evidence="3">ATCC MYA-4620 / CBS 123657 / FGSC 9075 / NRRL 31084 / PH-1</strain>
        <strain evidence="2">PH-1 / ATCC MYA-4620 / FGSC 9075 / NRRL 31084</strain>
    </source>
</reference>